<dbReference type="Proteomes" id="UP000265520">
    <property type="component" value="Unassembled WGS sequence"/>
</dbReference>
<comment type="caution">
    <text evidence="2">The sequence shown here is derived from an EMBL/GenBank/DDBJ whole genome shotgun (WGS) entry which is preliminary data.</text>
</comment>
<organism evidence="2 3">
    <name type="scientific">Trifolium medium</name>
    <dbReference type="NCBI Taxonomy" id="97028"/>
    <lineage>
        <taxon>Eukaryota</taxon>
        <taxon>Viridiplantae</taxon>
        <taxon>Streptophyta</taxon>
        <taxon>Embryophyta</taxon>
        <taxon>Tracheophyta</taxon>
        <taxon>Spermatophyta</taxon>
        <taxon>Magnoliopsida</taxon>
        <taxon>eudicotyledons</taxon>
        <taxon>Gunneridae</taxon>
        <taxon>Pentapetalae</taxon>
        <taxon>rosids</taxon>
        <taxon>fabids</taxon>
        <taxon>Fabales</taxon>
        <taxon>Fabaceae</taxon>
        <taxon>Papilionoideae</taxon>
        <taxon>50 kb inversion clade</taxon>
        <taxon>NPAAA clade</taxon>
        <taxon>Hologalegina</taxon>
        <taxon>IRL clade</taxon>
        <taxon>Trifolieae</taxon>
        <taxon>Trifolium</taxon>
    </lineage>
</organism>
<protein>
    <submittedName>
        <fullName evidence="2">Uncharacterized protein</fullName>
    </submittedName>
</protein>
<evidence type="ECO:0000256" key="1">
    <source>
        <dbReference type="SAM" id="Phobius"/>
    </source>
</evidence>
<keyword evidence="3" id="KW-1185">Reference proteome</keyword>
<keyword evidence="1" id="KW-0812">Transmembrane</keyword>
<feature type="transmembrane region" description="Helical" evidence="1">
    <location>
        <begin position="20"/>
        <end position="41"/>
    </location>
</feature>
<evidence type="ECO:0000313" key="3">
    <source>
        <dbReference type="Proteomes" id="UP000265520"/>
    </source>
</evidence>
<evidence type="ECO:0000313" key="2">
    <source>
        <dbReference type="EMBL" id="MCI92977.1"/>
    </source>
</evidence>
<dbReference type="EMBL" id="LXQA011316478">
    <property type="protein sequence ID" value="MCI92977.1"/>
    <property type="molecule type" value="Genomic_DNA"/>
</dbReference>
<sequence length="44" mass="4584">MTITMLEMGLLSCSSPDCAAAIAAGGAAVNTFVLILPDYYFPML</sequence>
<keyword evidence="1" id="KW-0472">Membrane</keyword>
<keyword evidence="1" id="KW-1133">Transmembrane helix</keyword>
<name>A0A392VYC2_9FABA</name>
<proteinExistence type="predicted"/>
<dbReference type="AlphaFoldDB" id="A0A392VYC2"/>
<reference evidence="2 3" key="1">
    <citation type="journal article" date="2018" name="Front. Plant Sci.">
        <title>Red Clover (Trifolium pratense) and Zigzag Clover (T. medium) - A Picture of Genomic Similarities and Differences.</title>
        <authorList>
            <person name="Dluhosova J."/>
            <person name="Istvanek J."/>
            <person name="Nedelnik J."/>
            <person name="Repkova J."/>
        </authorList>
    </citation>
    <scope>NUCLEOTIDE SEQUENCE [LARGE SCALE GENOMIC DNA]</scope>
    <source>
        <strain evidence="3">cv. 10/8</strain>
        <tissue evidence="2">Leaf</tissue>
    </source>
</reference>
<accession>A0A392VYC2</accession>